<keyword evidence="2" id="KW-1185">Reference proteome</keyword>
<reference evidence="1 2" key="2">
    <citation type="submission" date="2018-11" db="EMBL/GenBank/DDBJ databases">
        <authorList>
            <consortium name="Pathogen Informatics"/>
        </authorList>
    </citation>
    <scope>NUCLEOTIDE SEQUENCE [LARGE SCALE GENOMIC DNA]</scope>
</reference>
<organism evidence="2 3">
    <name type="scientific">Toxocara canis</name>
    <name type="common">Canine roundworm</name>
    <dbReference type="NCBI Taxonomy" id="6265"/>
    <lineage>
        <taxon>Eukaryota</taxon>
        <taxon>Metazoa</taxon>
        <taxon>Ecdysozoa</taxon>
        <taxon>Nematoda</taxon>
        <taxon>Chromadorea</taxon>
        <taxon>Rhabditida</taxon>
        <taxon>Spirurina</taxon>
        <taxon>Ascaridomorpha</taxon>
        <taxon>Ascaridoidea</taxon>
        <taxon>Toxocaridae</taxon>
        <taxon>Toxocara</taxon>
    </lineage>
</organism>
<proteinExistence type="predicted"/>
<accession>A0A183UAK7</accession>
<reference evidence="3" key="1">
    <citation type="submission" date="2016-06" db="UniProtKB">
        <authorList>
            <consortium name="WormBaseParasite"/>
        </authorList>
    </citation>
    <scope>IDENTIFICATION</scope>
</reference>
<evidence type="ECO:0000313" key="1">
    <source>
        <dbReference type="EMBL" id="VDM36688.1"/>
    </source>
</evidence>
<evidence type="ECO:0000313" key="3">
    <source>
        <dbReference type="WBParaSite" id="TCNE_0000552701-mRNA-1"/>
    </source>
</evidence>
<protein>
    <submittedName>
        <fullName evidence="1 3">Uncharacterized protein</fullName>
    </submittedName>
</protein>
<evidence type="ECO:0000313" key="2">
    <source>
        <dbReference type="Proteomes" id="UP000050794"/>
    </source>
</evidence>
<dbReference type="Proteomes" id="UP000050794">
    <property type="component" value="Unassembled WGS sequence"/>
</dbReference>
<dbReference type="AlphaFoldDB" id="A0A183UAK7"/>
<name>A0A183UAK7_TOXCA</name>
<gene>
    <name evidence="1" type="ORF">TCNE_LOCUS5527</name>
</gene>
<sequence length="239" mass="26759">MIFLKKSDQDSGEDGTNRVIAVARELRRATAKERTGPRKIRYGIQHFRRTTNSLSCSPEGVAKAVKSRKDHEAGNVPEENPYYRGLDRNVWKLSDYANTSSVKEEPIARETSPSWEDYVPDYSSRREVFPLGLILNHNYKHSNRSIPMFQQGLPEEHNIPVGAIPAAAEPKVQCQAFYKNTGSGSPTIKEILVELIWWSVLGVALMLVLTYRSSLPPLTCNAVQPLAEAPAQQQTTVPL</sequence>
<dbReference type="EMBL" id="UYWY01019364">
    <property type="protein sequence ID" value="VDM36688.1"/>
    <property type="molecule type" value="Genomic_DNA"/>
</dbReference>
<dbReference type="WBParaSite" id="TCNE_0000552701-mRNA-1">
    <property type="protein sequence ID" value="TCNE_0000552701-mRNA-1"/>
    <property type="gene ID" value="TCNE_0000552701"/>
</dbReference>